<comment type="caution">
    <text evidence="1">The sequence shown here is derived from an EMBL/GenBank/DDBJ whole genome shotgun (WGS) entry which is preliminary data.</text>
</comment>
<dbReference type="RefSeq" id="WP_344640265.1">
    <property type="nucleotide sequence ID" value="NZ_BAAATR010000042.1"/>
</dbReference>
<name>A0ABP5RQM0_9ACTN</name>
<gene>
    <name evidence="1" type="ORF">GCM10010430_66320</name>
</gene>
<reference evidence="2" key="1">
    <citation type="journal article" date="2019" name="Int. J. Syst. Evol. Microbiol.">
        <title>The Global Catalogue of Microorganisms (GCM) 10K type strain sequencing project: providing services to taxonomists for standard genome sequencing and annotation.</title>
        <authorList>
            <consortium name="The Broad Institute Genomics Platform"/>
            <consortium name="The Broad Institute Genome Sequencing Center for Infectious Disease"/>
            <person name="Wu L."/>
            <person name="Ma J."/>
        </authorList>
    </citation>
    <scope>NUCLEOTIDE SEQUENCE [LARGE SCALE GENOMIC DNA]</scope>
    <source>
        <strain evidence="2">JCM 7356</strain>
    </source>
</reference>
<protein>
    <submittedName>
        <fullName evidence="1">Uncharacterized protein</fullName>
    </submittedName>
</protein>
<dbReference type="EMBL" id="BAAATR010000042">
    <property type="protein sequence ID" value="GAA2271168.1"/>
    <property type="molecule type" value="Genomic_DNA"/>
</dbReference>
<proteinExistence type="predicted"/>
<evidence type="ECO:0000313" key="2">
    <source>
        <dbReference type="Proteomes" id="UP001500305"/>
    </source>
</evidence>
<accession>A0ABP5RQM0</accession>
<dbReference type="Proteomes" id="UP001500305">
    <property type="component" value="Unassembled WGS sequence"/>
</dbReference>
<keyword evidence="2" id="KW-1185">Reference proteome</keyword>
<sequence length="67" mass="7247">MGNDLTAVWTALNERQQFYLGTIYDADQAKESERAAAGAAGKWDRIPCSAAFVPRVRSRSAANGLDS</sequence>
<organism evidence="1 2">
    <name type="scientific">Kitasatospora cystarginea</name>
    <dbReference type="NCBI Taxonomy" id="58350"/>
    <lineage>
        <taxon>Bacteria</taxon>
        <taxon>Bacillati</taxon>
        <taxon>Actinomycetota</taxon>
        <taxon>Actinomycetes</taxon>
        <taxon>Kitasatosporales</taxon>
        <taxon>Streptomycetaceae</taxon>
        <taxon>Kitasatospora</taxon>
    </lineage>
</organism>
<evidence type="ECO:0000313" key="1">
    <source>
        <dbReference type="EMBL" id="GAA2271168.1"/>
    </source>
</evidence>